<dbReference type="AlphaFoldDB" id="A0A917S7U3"/>
<dbReference type="SUPFAM" id="SSF52317">
    <property type="entry name" value="Class I glutamine amidotransferase-like"/>
    <property type="match status" value="1"/>
</dbReference>
<dbReference type="Proteomes" id="UP000613840">
    <property type="component" value="Unassembled WGS sequence"/>
</dbReference>
<feature type="domain" description="ThuA-like" evidence="1">
    <location>
        <begin position="24"/>
        <end position="224"/>
    </location>
</feature>
<protein>
    <recommendedName>
        <fullName evidence="1">ThuA-like domain-containing protein</fullName>
    </recommendedName>
</protein>
<organism evidence="2 3">
    <name type="scientific">Microlunatus endophyticus</name>
    <dbReference type="NCBI Taxonomy" id="1716077"/>
    <lineage>
        <taxon>Bacteria</taxon>
        <taxon>Bacillati</taxon>
        <taxon>Actinomycetota</taxon>
        <taxon>Actinomycetes</taxon>
        <taxon>Propionibacteriales</taxon>
        <taxon>Propionibacteriaceae</taxon>
        <taxon>Microlunatus</taxon>
    </lineage>
</organism>
<accession>A0A917S7U3</accession>
<reference evidence="2" key="2">
    <citation type="submission" date="2020-09" db="EMBL/GenBank/DDBJ databases">
        <authorList>
            <person name="Sun Q."/>
            <person name="Zhou Y."/>
        </authorList>
    </citation>
    <scope>NUCLEOTIDE SEQUENCE</scope>
    <source>
        <strain evidence="2">CGMCC 4.7306</strain>
    </source>
</reference>
<evidence type="ECO:0000313" key="3">
    <source>
        <dbReference type="Proteomes" id="UP000613840"/>
    </source>
</evidence>
<keyword evidence="3" id="KW-1185">Reference proteome</keyword>
<proteinExistence type="predicted"/>
<evidence type="ECO:0000259" key="1">
    <source>
        <dbReference type="Pfam" id="PF06283"/>
    </source>
</evidence>
<name>A0A917S7U3_9ACTN</name>
<dbReference type="Gene3D" id="3.40.50.880">
    <property type="match status" value="1"/>
</dbReference>
<sequence length="236" mass="26000">MTGSRIRIIAGVGRFSDPWHPFAETSPRIAALLTEQDHQVEIRDSTPNAFTGLDDVDLVVLNLGGGEGEAAAAEEYDAATWRSTFENFGQWIRAGHPILGIHCVANAFPDWTEWEGLLGGLWIRGTSHHPPRNEFTFDVVPAHLTHPAVGGLSTITALDERYSELDVAGSSIPLVQHRFDDKDQIMVWAVDDGHRKAVYDGLGHNLESYDSPERCRLLVAEVDWLLDHPEGTEAGS</sequence>
<dbReference type="RefSeq" id="WP_188894936.1">
    <property type="nucleotide sequence ID" value="NZ_BMMZ01000004.1"/>
</dbReference>
<dbReference type="Pfam" id="PF06283">
    <property type="entry name" value="ThuA"/>
    <property type="match status" value="1"/>
</dbReference>
<dbReference type="InterPro" id="IPR029062">
    <property type="entry name" value="Class_I_gatase-like"/>
</dbReference>
<dbReference type="EMBL" id="BMMZ01000004">
    <property type="protein sequence ID" value="GGL60369.1"/>
    <property type="molecule type" value="Genomic_DNA"/>
</dbReference>
<gene>
    <name evidence="2" type="ORF">GCM10011575_18620</name>
</gene>
<evidence type="ECO:0000313" key="2">
    <source>
        <dbReference type="EMBL" id="GGL60369.1"/>
    </source>
</evidence>
<dbReference type="InterPro" id="IPR029010">
    <property type="entry name" value="ThuA-like"/>
</dbReference>
<reference evidence="2" key="1">
    <citation type="journal article" date="2014" name="Int. J. Syst. Evol. Microbiol.">
        <title>Complete genome sequence of Corynebacterium casei LMG S-19264T (=DSM 44701T), isolated from a smear-ripened cheese.</title>
        <authorList>
            <consortium name="US DOE Joint Genome Institute (JGI-PGF)"/>
            <person name="Walter F."/>
            <person name="Albersmeier A."/>
            <person name="Kalinowski J."/>
            <person name="Ruckert C."/>
        </authorList>
    </citation>
    <scope>NUCLEOTIDE SEQUENCE</scope>
    <source>
        <strain evidence="2">CGMCC 4.7306</strain>
    </source>
</reference>
<comment type="caution">
    <text evidence="2">The sequence shown here is derived from an EMBL/GenBank/DDBJ whole genome shotgun (WGS) entry which is preliminary data.</text>
</comment>